<dbReference type="AlphaFoldDB" id="A0A521BRT5"/>
<comment type="subcellular location">
    <subcellularLocation>
        <location evidence="1">Cell membrane</location>
        <topology evidence="1">Multi-pass membrane protein</topology>
    </subcellularLocation>
</comment>
<keyword evidence="9" id="KW-1185">Reference proteome</keyword>
<feature type="transmembrane region" description="Helical" evidence="7">
    <location>
        <begin position="16"/>
        <end position="36"/>
    </location>
</feature>
<comment type="similarity">
    <text evidence="2">Belongs to the DoxX family.</text>
</comment>
<organism evidence="8 9">
    <name type="scientific">Gracilimonas mengyeensis</name>
    <dbReference type="NCBI Taxonomy" id="1302730"/>
    <lineage>
        <taxon>Bacteria</taxon>
        <taxon>Pseudomonadati</taxon>
        <taxon>Balneolota</taxon>
        <taxon>Balneolia</taxon>
        <taxon>Balneolales</taxon>
        <taxon>Balneolaceae</taxon>
        <taxon>Gracilimonas</taxon>
    </lineage>
</organism>
<evidence type="ECO:0000313" key="9">
    <source>
        <dbReference type="Proteomes" id="UP000317557"/>
    </source>
</evidence>
<evidence type="ECO:0000256" key="1">
    <source>
        <dbReference type="ARBA" id="ARBA00004651"/>
    </source>
</evidence>
<dbReference type="InterPro" id="IPR051907">
    <property type="entry name" value="DoxX-like_oxidoreductase"/>
</dbReference>
<keyword evidence="6 7" id="KW-0472">Membrane</keyword>
<feature type="transmembrane region" description="Helical" evidence="7">
    <location>
        <begin position="48"/>
        <end position="67"/>
    </location>
</feature>
<evidence type="ECO:0000256" key="7">
    <source>
        <dbReference type="SAM" id="Phobius"/>
    </source>
</evidence>
<dbReference type="EMBL" id="FXTP01000003">
    <property type="protein sequence ID" value="SMO49877.1"/>
    <property type="molecule type" value="Genomic_DNA"/>
</dbReference>
<gene>
    <name evidence="8" type="ORF">SAMN06265219_10316</name>
</gene>
<reference evidence="8 9" key="1">
    <citation type="submission" date="2017-05" db="EMBL/GenBank/DDBJ databases">
        <authorList>
            <person name="Varghese N."/>
            <person name="Submissions S."/>
        </authorList>
    </citation>
    <scope>NUCLEOTIDE SEQUENCE [LARGE SCALE GENOMIC DNA]</scope>
    <source>
        <strain evidence="8 9">DSM 21985</strain>
    </source>
</reference>
<evidence type="ECO:0000256" key="2">
    <source>
        <dbReference type="ARBA" id="ARBA00006679"/>
    </source>
</evidence>
<dbReference type="InterPro" id="IPR032808">
    <property type="entry name" value="DoxX"/>
</dbReference>
<protein>
    <submittedName>
        <fullName evidence="8">Putative oxidoreductase</fullName>
    </submittedName>
</protein>
<dbReference type="OrthoDB" id="9813193at2"/>
<dbReference type="Proteomes" id="UP000317557">
    <property type="component" value="Unassembled WGS sequence"/>
</dbReference>
<sequence length="135" mass="14681">MFNKLTSTDVNKFISVHYSVLLLRIGAGLFIFTHGLPKLMKVINGDFGFADPIGIGPELSLILAAFAEGICGLFVTLGLWTRIASFILVINMAVAVFFAHAGDPFSQKEKALIFLLMFMVTLFTGGGKYSIDSKL</sequence>
<feature type="transmembrane region" description="Helical" evidence="7">
    <location>
        <begin position="79"/>
        <end position="99"/>
    </location>
</feature>
<proteinExistence type="inferred from homology"/>
<keyword evidence="4 7" id="KW-0812">Transmembrane</keyword>
<keyword evidence="5 7" id="KW-1133">Transmembrane helix</keyword>
<evidence type="ECO:0000256" key="6">
    <source>
        <dbReference type="ARBA" id="ARBA00023136"/>
    </source>
</evidence>
<dbReference type="RefSeq" id="WP_142453455.1">
    <property type="nucleotide sequence ID" value="NZ_FXTP01000003.1"/>
</dbReference>
<name>A0A521BRT5_9BACT</name>
<feature type="transmembrane region" description="Helical" evidence="7">
    <location>
        <begin position="111"/>
        <end position="131"/>
    </location>
</feature>
<keyword evidence="3" id="KW-1003">Cell membrane</keyword>
<evidence type="ECO:0000256" key="4">
    <source>
        <dbReference type="ARBA" id="ARBA00022692"/>
    </source>
</evidence>
<dbReference type="Pfam" id="PF07681">
    <property type="entry name" value="DoxX"/>
    <property type="match status" value="1"/>
</dbReference>
<dbReference type="GO" id="GO:0005886">
    <property type="term" value="C:plasma membrane"/>
    <property type="evidence" value="ECO:0007669"/>
    <property type="project" value="UniProtKB-SubCell"/>
</dbReference>
<dbReference type="PANTHER" id="PTHR33452:SF1">
    <property type="entry name" value="INNER MEMBRANE PROTEIN YPHA-RELATED"/>
    <property type="match status" value="1"/>
</dbReference>
<evidence type="ECO:0000313" key="8">
    <source>
        <dbReference type="EMBL" id="SMO49877.1"/>
    </source>
</evidence>
<dbReference type="PANTHER" id="PTHR33452">
    <property type="entry name" value="OXIDOREDUCTASE CATD-RELATED"/>
    <property type="match status" value="1"/>
</dbReference>
<evidence type="ECO:0000256" key="3">
    <source>
        <dbReference type="ARBA" id="ARBA00022475"/>
    </source>
</evidence>
<accession>A0A521BRT5</accession>
<evidence type="ECO:0000256" key="5">
    <source>
        <dbReference type="ARBA" id="ARBA00022989"/>
    </source>
</evidence>